<evidence type="ECO:0000313" key="2">
    <source>
        <dbReference type="EMBL" id="MBW0551774.1"/>
    </source>
</evidence>
<evidence type="ECO:0000256" key="1">
    <source>
        <dbReference type="SAM" id="Phobius"/>
    </source>
</evidence>
<name>A0A9Q3IXG3_9BASI</name>
<keyword evidence="1" id="KW-0472">Membrane</keyword>
<organism evidence="2 3">
    <name type="scientific">Austropuccinia psidii MF-1</name>
    <dbReference type="NCBI Taxonomy" id="1389203"/>
    <lineage>
        <taxon>Eukaryota</taxon>
        <taxon>Fungi</taxon>
        <taxon>Dikarya</taxon>
        <taxon>Basidiomycota</taxon>
        <taxon>Pucciniomycotina</taxon>
        <taxon>Pucciniomycetes</taxon>
        <taxon>Pucciniales</taxon>
        <taxon>Sphaerophragmiaceae</taxon>
        <taxon>Austropuccinia</taxon>
    </lineage>
</organism>
<reference evidence="2" key="1">
    <citation type="submission" date="2021-03" db="EMBL/GenBank/DDBJ databases">
        <title>Draft genome sequence of rust myrtle Austropuccinia psidii MF-1, a brazilian biotype.</title>
        <authorList>
            <person name="Quecine M.C."/>
            <person name="Pachon D.M.R."/>
            <person name="Bonatelli M.L."/>
            <person name="Correr F.H."/>
            <person name="Franceschini L.M."/>
            <person name="Leite T.F."/>
            <person name="Margarido G.R.A."/>
            <person name="Almeida C.A."/>
            <person name="Ferrarezi J.A."/>
            <person name="Labate C.A."/>
        </authorList>
    </citation>
    <scope>NUCLEOTIDE SEQUENCE</scope>
    <source>
        <strain evidence="2">MF-1</strain>
    </source>
</reference>
<proteinExistence type="predicted"/>
<protein>
    <submittedName>
        <fullName evidence="2">Uncharacterized protein</fullName>
    </submittedName>
</protein>
<dbReference type="Proteomes" id="UP000765509">
    <property type="component" value="Unassembled WGS sequence"/>
</dbReference>
<keyword evidence="3" id="KW-1185">Reference proteome</keyword>
<gene>
    <name evidence="2" type="ORF">O181_091489</name>
</gene>
<evidence type="ECO:0000313" key="3">
    <source>
        <dbReference type="Proteomes" id="UP000765509"/>
    </source>
</evidence>
<keyword evidence="1" id="KW-0812">Transmembrane</keyword>
<dbReference type="AlphaFoldDB" id="A0A9Q3IXG3"/>
<feature type="transmembrane region" description="Helical" evidence="1">
    <location>
        <begin position="7"/>
        <end position="29"/>
    </location>
</feature>
<keyword evidence="1" id="KW-1133">Transmembrane helix</keyword>
<accession>A0A9Q3IXG3</accession>
<sequence>MLHLANGLIYSFNFFTIQLITAFTIWVSWQIRNPSHPFHHALAVDPGYGNLEAVVNGPPKSGNRPPTLVHLSTYLLLDAVTRLNISTSQIHIPGYLQLEYPEVPSGVGASRNGYYFPKGPFSLLNNKLFMVRFDTPE</sequence>
<dbReference type="EMBL" id="AVOT02057723">
    <property type="protein sequence ID" value="MBW0551774.1"/>
    <property type="molecule type" value="Genomic_DNA"/>
</dbReference>
<comment type="caution">
    <text evidence="2">The sequence shown here is derived from an EMBL/GenBank/DDBJ whole genome shotgun (WGS) entry which is preliminary data.</text>
</comment>